<accession>A0A8J7M260</accession>
<evidence type="ECO:0000313" key="7">
    <source>
        <dbReference type="EMBL" id="MBJ6727340.1"/>
    </source>
</evidence>
<keyword evidence="3" id="KW-0808">Transferase</keyword>
<dbReference type="EMBL" id="JAEMHM010000022">
    <property type="protein sequence ID" value="MBJ6727340.1"/>
    <property type="molecule type" value="Genomic_DNA"/>
</dbReference>
<dbReference type="SUPFAM" id="SSF55729">
    <property type="entry name" value="Acyl-CoA N-acyltransferases (Nat)"/>
    <property type="match status" value="1"/>
</dbReference>
<sequence>MAGDFIITLLDVDRHDRSAFDCGETELNRYLQMTARQHLQKGIANTYVLVRREEPSKILGYFTLSFLQVDLTELPAQYRNKLPKTSLPAAKLGRLAIDRKCQGNNYGRLLLVDAMRRVAGTIRNAAGVIGLFVDAKNPHVAAFYRKFGFIPLEENPLFLMLPQQTILAAFPERKAAHNSST</sequence>
<name>A0A8J7M260_9BACT</name>
<dbReference type="PANTHER" id="PTHR36449">
    <property type="entry name" value="ACETYLTRANSFERASE-RELATED"/>
    <property type="match status" value="1"/>
</dbReference>
<evidence type="ECO:0000313" key="8">
    <source>
        <dbReference type="Proteomes" id="UP000636888"/>
    </source>
</evidence>
<comment type="catalytic activity">
    <reaction evidence="5">
        <text>glycyl-tRNA(Gly) + acetyl-CoA = N-acetylglycyl-tRNA(Gly) + CoA + H(+)</text>
        <dbReference type="Rhea" id="RHEA:81867"/>
        <dbReference type="Rhea" id="RHEA-COMP:9683"/>
        <dbReference type="Rhea" id="RHEA-COMP:19766"/>
        <dbReference type="ChEBI" id="CHEBI:15378"/>
        <dbReference type="ChEBI" id="CHEBI:57287"/>
        <dbReference type="ChEBI" id="CHEBI:57288"/>
        <dbReference type="ChEBI" id="CHEBI:78522"/>
        <dbReference type="ChEBI" id="CHEBI:232036"/>
    </reaction>
</comment>
<protein>
    <submittedName>
        <fullName evidence="7">GNAT family N-acetyltransferase</fullName>
    </submittedName>
</protein>
<evidence type="ECO:0000256" key="2">
    <source>
        <dbReference type="ARBA" id="ARBA00022649"/>
    </source>
</evidence>
<dbReference type="Proteomes" id="UP000636888">
    <property type="component" value="Unassembled WGS sequence"/>
</dbReference>
<evidence type="ECO:0000259" key="6">
    <source>
        <dbReference type="Pfam" id="PF00583"/>
    </source>
</evidence>
<dbReference type="Gene3D" id="3.40.630.30">
    <property type="match status" value="1"/>
</dbReference>
<evidence type="ECO:0000256" key="3">
    <source>
        <dbReference type="ARBA" id="ARBA00022679"/>
    </source>
</evidence>
<comment type="caution">
    <text evidence="7">The sequence shown here is derived from an EMBL/GenBank/DDBJ whole genome shotgun (WGS) entry which is preliminary data.</text>
</comment>
<dbReference type="AlphaFoldDB" id="A0A8J7M260"/>
<organism evidence="7 8">
    <name type="scientific">Geomesophilobacter sediminis</name>
    <dbReference type="NCBI Taxonomy" id="2798584"/>
    <lineage>
        <taxon>Bacteria</taxon>
        <taxon>Pseudomonadati</taxon>
        <taxon>Thermodesulfobacteriota</taxon>
        <taxon>Desulfuromonadia</taxon>
        <taxon>Geobacterales</taxon>
        <taxon>Geobacteraceae</taxon>
        <taxon>Geomesophilobacter</taxon>
    </lineage>
</organism>
<feature type="domain" description="N-acetyltransferase" evidence="6">
    <location>
        <begin position="44"/>
        <end position="149"/>
    </location>
</feature>
<dbReference type="PANTHER" id="PTHR36449:SF1">
    <property type="entry name" value="ACETYLTRANSFERASE"/>
    <property type="match status" value="1"/>
</dbReference>
<proteinExistence type="predicted"/>
<dbReference type="Pfam" id="PF00583">
    <property type="entry name" value="Acetyltransf_1"/>
    <property type="match status" value="1"/>
</dbReference>
<keyword evidence="4" id="KW-0012">Acyltransferase</keyword>
<reference evidence="7" key="1">
    <citation type="submission" date="2020-12" db="EMBL/GenBank/DDBJ databases">
        <title>Geomonas sp. Red875, isolated from river sediment.</title>
        <authorList>
            <person name="Xu Z."/>
            <person name="Zhang Z."/>
            <person name="Masuda Y."/>
            <person name="Itoh H."/>
            <person name="Senoo K."/>
        </authorList>
    </citation>
    <scope>NUCLEOTIDE SEQUENCE</scope>
    <source>
        <strain evidence="7">Red875</strain>
    </source>
</reference>
<dbReference type="InterPro" id="IPR000182">
    <property type="entry name" value="GNAT_dom"/>
</dbReference>
<evidence type="ECO:0000256" key="5">
    <source>
        <dbReference type="ARBA" id="ARBA00049880"/>
    </source>
</evidence>
<keyword evidence="1" id="KW-0678">Repressor</keyword>
<gene>
    <name evidence="7" type="ORF">JFN93_21725</name>
</gene>
<keyword evidence="2" id="KW-1277">Toxin-antitoxin system</keyword>
<keyword evidence="8" id="KW-1185">Reference proteome</keyword>
<evidence type="ECO:0000256" key="1">
    <source>
        <dbReference type="ARBA" id="ARBA00022491"/>
    </source>
</evidence>
<dbReference type="GO" id="GO:0016747">
    <property type="term" value="F:acyltransferase activity, transferring groups other than amino-acyl groups"/>
    <property type="evidence" value="ECO:0007669"/>
    <property type="project" value="InterPro"/>
</dbReference>
<dbReference type="InterPro" id="IPR016181">
    <property type="entry name" value="Acyl_CoA_acyltransferase"/>
</dbReference>
<evidence type="ECO:0000256" key="4">
    <source>
        <dbReference type="ARBA" id="ARBA00023315"/>
    </source>
</evidence>
<dbReference type="RefSeq" id="WP_199386310.1">
    <property type="nucleotide sequence ID" value="NZ_JAEMHM010000022.1"/>
</dbReference>